<dbReference type="AlphaFoldDB" id="A0A5A7TIP8"/>
<proteinExistence type="predicted"/>
<sequence>MFRLFIHLQPLSSSFFVLTDDFLPFVLTKVNTRKGNYQAKLPEVDHEVPASKSTMHGVRIYHVTEHDDVATGSAAKGVENAPSVSETHISDMDLDEQDDVLLARLLKKGVASNVVPTKSVDLVISAHSQKSSSSQDVFVPTLGLYHVSNEKPGPSRRLPPVRTDVLASETSDVENVEPAYTSTTNTVEPDANNDFQPERNFSRTDHWKFVVHQRIAEEVNVLDKNHSYLGVVSLIQKVDLSKTISNVGPFYPKLIREFILNLSYDFNDPSSPDYQIVHIRVLVSVLSGGTLSSWLVNGSLWLLEYAILHKIGIANWFPSTHASRVSVALGTFLLFHDSHVPDTEHDMRPSRASRIFDINDWDESADGFFVNQESSSRIVNTVTAESRALSTSINLMSE</sequence>
<feature type="region of interest" description="Disordered" evidence="1">
    <location>
        <begin position="167"/>
        <end position="194"/>
    </location>
</feature>
<gene>
    <name evidence="2" type="ORF">E6C27_scaffold6G001030</name>
</gene>
<evidence type="ECO:0000313" key="2">
    <source>
        <dbReference type="EMBL" id="KAA0041511.1"/>
    </source>
</evidence>
<comment type="caution">
    <text evidence="2">The sequence shown here is derived from an EMBL/GenBank/DDBJ whole genome shotgun (WGS) entry which is preliminary data.</text>
</comment>
<evidence type="ECO:0000313" key="3">
    <source>
        <dbReference type="Proteomes" id="UP000321393"/>
    </source>
</evidence>
<name>A0A5A7TIP8_CUCMM</name>
<accession>A0A5A7TIP8</accession>
<organism evidence="2 3">
    <name type="scientific">Cucumis melo var. makuwa</name>
    <name type="common">Oriental melon</name>
    <dbReference type="NCBI Taxonomy" id="1194695"/>
    <lineage>
        <taxon>Eukaryota</taxon>
        <taxon>Viridiplantae</taxon>
        <taxon>Streptophyta</taxon>
        <taxon>Embryophyta</taxon>
        <taxon>Tracheophyta</taxon>
        <taxon>Spermatophyta</taxon>
        <taxon>Magnoliopsida</taxon>
        <taxon>eudicotyledons</taxon>
        <taxon>Gunneridae</taxon>
        <taxon>Pentapetalae</taxon>
        <taxon>rosids</taxon>
        <taxon>fabids</taxon>
        <taxon>Cucurbitales</taxon>
        <taxon>Cucurbitaceae</taxon>
        <taxon>Benincaseae</taxon>
        <taxon>Cucumis</taxon>
    </lineage>
</organism>
<dbReference type="EMBL" id="SSTE01016577">
    <property type="protein sequence ID" value="KAA0041511.1"/>
    <property type="molecule type" value="Genomic_DNA"/>
</dbReference>
<reference evidence="2 3" key="1">
    <citation type="submission" date="2019-08" db="EMBL/GenBank/DDBJ databases">
        <title>Draft genome sequences of two oriental melons (Cucumis melo L. var makuwa).</title>
        <authorList>
            <person name="Kwon S.-Y."/>
        </authorList>
    </citation>
    <scope>NUCLEOTIDE SEQUENCE [LARGE SCALE GENOMIC DNA]</scope>
    <source>
        <strain evidence="3">cv. SW 3</strain>
        <tissue evidence="2">Leaf</tissue>
    </source>
</reference>
<evidence type="ECO:0000256" key="1">
    <source>
        <dbReference type="SAM" id="MobiDB-lite"/>
    </source>
</evidence>
<dbReference type="Proteomes" id="UP000321393">
    <property type="component" value="Unassembled WGS sequence"/>
</dbReference>
<protein>
    <submittedName>
        <fullName evidence="2">Envelope-like protein</fullName>
    </submittedName>
</protein>